<feature type="domain" description="Autotransporter" evidence="3">
    <location>
        <begin position="1146"/>
        <end position="1429"/>
    </location>
</feature>
<feature type="chain" id="PRO_5002738559" evidence="2">
    <location>
        <begin position="27"/>
        <end position="1429"/>
    </location>
</feature>
<protein>
    <submittedName>
        <fullName evidence="4">Autotransporter</fullName>
    </submittedName>
</protein>
<dbReference type="Pfam" id="PF03797">
    <property type="entry name" value="Autotransporter"/>
    <property type="match status" value="1"/>
</dbReference>
<dbReference type="SMART" id="SM00869">
    <property type="entry name" value="Autotransporter"/>
    <property type="match status" value="1"/>
</dbReference>
<dbReference type="InterPro" id="IPR012332">
    <property type="entry name" value="Autotransporter_pectin_lyase_C"/>
</dbReference>
<dbReference type="GO" id="GO:0019867">
    <property type="term" value="C:outer membrane"/>
    <property type="evidence" value="ECO:0007669"/>
    <property type="project" value="InterPro"/>
</dbReference>
<keyword evidence="2" id="KW-0732">Signal</keyword>
<dbReference type="SUPFAM" id="SSF51161">
    <property type="entry name" value="Trimeric LpxA-like enzymes"/>
    <property type="match status" value="1"/>
</dbReference>
<proteinExistence type="predicted"/>
<dbReference type="eggNOG" id="COG4625">
    <property type="taxonomic scope" value="Bacteria"/>
</dbReference>
<feature type="compositionally biased region" description="Polar residues" evidence="1">
    <location>
        <begin position="335"/>
        <end position="356"/>
    </location>
</feature>
<dbReference type="InterPro" id="IPR036709">
    <property type="entry name" value="Autotransporte_beta_dom_sf"/>
</dbReference>
<feature type="signal peptide" evidence="2">
    <location>
        <begin position="1"/>
        <end position="26"/>
    </location>
</feature>
<dbReference type="InterPro" id="IPR011004">
    <property type="entry name" value="Trimer_LpxA-like_sf"/>
</dbReference>
<dbReference type="KEGG" id="bpt:Bpet0190"/>
<dbReference type="InterPro" id="IPR005546">
    <property type="entry name" value="Autotransporte_beta"/>
</dbReference>
<dbReference type="SUPFAM" id="SSF103515">
    <property type="entry name" value="Autotransporter"/>
    <property type="match status" value="1"/>
</dbReference>
<dbReference type="NCBIfam" id="TIGR01414">
    <property type="entry name" value="autotrans_barl"/>
    <property type="match status" value="1"/>
</dbReference>
<dbReference type="InterPro" id="IPR006315">
    <property type="entry name" value="OM_autotransptr_brl_dom"/>
</dbReference>
<evidence type="ECO:0000256" key="1">
    <source>
        <dbReference type="SAM" id="MobiDB-lite"/>
    </source>
</evidence>
<accession>A9HWN6</accession>
<organism evidence="4 5">
    <name type="scientific">Bordetella petrii (strain ATCC BAA-461 / DSM 12804 / CCUG 43448 / CIP 107267 / Se-1111R)</name>
    <dbReference type="NCBI Taxonomy" id="340100"/>
    <lineage>
        <taxon>Bacteria</taxon>
        <taxon>Pseudomonadati</taxon>
        <taxon>Pseudomonadota</taxon>
        <taxon>Betaproteobacteria</taxon>
        <taxon>Burkholderiales</taxon>
        <taxon>Alcaligenaceae</taxon>
        <taxon>Bordetella</taxon>
    </lineage>
</organism>
<gene>
    <name evidence="4" type="ordered locus">Bpet0190</name>
</gene>
<reference evidence="4 5" key="1">
    <citation type="journal article" date="2008" name="BMC Genomics">
        <title>The missing link: Bordetella petrii is endowed with both the metabolic versatility of environmental bacteria and virulence traits of pathogenic Bordetellae.</title>
        <authorList>
            <person name="Gross R."/>
            <person name="Guzman C.A."/>
            <person name="Sebaihia M."/>
            <person name="Martins Dos Santos V.A."/>
            <person name="Pieper D.H."/>
            <person name="Koebnik R."/>
            <person name="Lechner M."/>
            <person name="Bartels D."/>
            <person name="Buhrmester J."/>
            <person name="Choudhuri J.V."/>
            <person name="Ebensen T."/>
            <person name="Gaigalat L."/>
            <person name="Herrmann S."/>
            <person name="Khachane A.N."/>
            <person name="Larisch C."/>
            <person name="Link S."/>
            <person name="Linke B."/>
            <person name="Meyer F."/>
            <person name="Mormann S."/>
            <person name="Nakunst D."/>
            <person name="Rueckert C."/>
            <person name="Schneiker-Bekel S."/>
            <person name="Schulze K."/>
            <person name="Vorhoelter F.J."/>
            <person name="Yevsa T."/>
            <person name="Engle J.T."/>
            <person name="Goldman W.E."/>
            <person name="Puehler A."/>
            <person name="Goebel U.B."/>
            <person name="Goesmann A."/>
            <person name="Bloecker H."/>
            <person name="Kaiser O."/>
            <person name="Martinez-Arias R."/>
        </authorList>
    </citation>
    <scope>NUCLEOTIDE SEQUENCE [LARGE SCALE GENOMIC DNA]</scope>
    <source>
        <strain evidence="5">ATCC BAA-461 / DSM 12804 / CCUG 43448 / CIP 107267 / Se-1111R</strain>
    </source>
</reference>
<evidence type="ECO:0000259" key="3">
    <source>
        <dbReference type="PROSITE" id="PS51208"/>
    </source>
</evidence>
<dbReference type="eggNOG" id="COG5270">
    <property type="taxonomic scope" value="Bacteria"/>
</dbReference>
<dbReference type="Gene3D" id="2.40.128.130">
    <property type="entry name" value="Autotransporter beta-domain"/>
    <property type="match status" value="1"/>
</dbReference>
<dbReference type="STRING" id="94624.Bpet0190"/>
<dbReference type="EMBL" id="AM902716">
    <property type="protein sequence ID" value="CAP40521.1"/>
    <property type="molecule type" value="Genomic_DNA"/>
</dbReference>
<dbReference type="Gene3D" id="2.160.20.20">
    <property type="match status" value="2"/>
</dbReference>
<keyword evidence="5" id="KW-1185">Reference proteome</keyword>
<dbReference type="Proteomes" id="UP000001225">
    <property type="component" value="Chromosome"/>
</dbReference>
<name>A9HWN6_BORPD</name>
<evidence type="ECO:0000313" key="4">
    <source>
        <dbReference type="EMBL" id="CAP40521.1"/>
    </source>
</evidence>
<sequence>MKRNVRNNRMQHTVLALALLAAFGHASDTMAINLTVETPYDLGDSNMSNSTITVNNGGILTGDGASVSGSAYDLILVNTGGQLALDNVELSNDLDSPSGSNGRTITASGNGATATLNNATISISAHSTNPGADYAHAFTAGAGATGGGNVTLNGGTVTASGSKRTVGIQANDGGSINATDVEIVTNNHFGHGVVAYRTPAAEELATEIDLDDVSITTHGENYSVGIQSANKGAHVTARNSQIVTDGVGSFGLESFNGAAIDYTGGSITTSGAGAAAVRVYGGELGAGTIHVDGTQILTTGDSAAGVVAADMVERTSGTAEIDNASIETRGAASSGLESSYGSTLNSTGSSVQTSGEGSHGAYAHDGGTIVLNGDSLSAGGNHAYGMYAKDPGSAIDATNVTVNTEGLYGFGARAENGGAITLKGGSISTDNATGQGTQDGDGSRAYALSADGANSSISAQDGVVISTKGQRAYGAYATNGGHIELGGGSVTTQGFMAYGLYASGNGSTVDANGVDITTSGGVGDGVWAYQGGTVNLNGGSVTVNGEPNANSPHETANGLVAVGGTGSAAAGTINASDLSIVTRGANSAGAKAGATVDTDNTYGVINLERSTITVQGQAAVAAEINYGSTLTATDSTLVSEQGDGIVLNDNASVSLASTRVEAAGASLVSNLNAAGQTQNITVGSGSNLTQNNGTLLQVNRGQEGMDGIVNLTLAAGSSSSGDVVDLDGLDQDSGLRDGGGKTNFTVAQGASWIGIVRGINDLAAEDGGEIINVGGEPIAGNVTGGQDSTIVFQNGADIGGGFSVESGSQASFNGNASIEGNVEATGSTVTFSGPATIGENASFASSSVAFGGPTQINKDLAGGSGSALAFSDAATISGNLSGNNASFAFSQRDDVASRISGNVGLDNNATLKGGSLAAPILIEGNVDVTGGATLGGNLTVNGSLNASGGTISPGNSVGTQTYASISNFGSAYVAEINAAGNSDLVIAQTGDVDLAGTTLAVRQENGNGGYLVNHDYTIVQTIDGEVIGQFADAGLDDSFANTLVSLDPVKYAAKDVKVSLSVDQAKVAGKRENLSSNQNHTLDGVISVAGRNSAADAALTSTDSQAALNQLSGEIHASTQSALLYSGNLVRQTLSDRLLANLGAGSAQGTYPLWAQVTGGEFSLDSDGNAAKARTTSGGLFLGGDAEVGKGWRIGAALGYTDSSTKVKDRASSKADVDSYTAALYGGKSWARSNGKVEFLAGAAYTHHSIDTRRNVNLGGNQTLKADYDAQSFQAFTELGYAFSVGPDSQIGPYLGVAWLNQHTDGFSESGGDAALRGDSRTDTTVTTTLGVRGKTSFELAGTQAYLNGGLGWRHANGDVDTRRTVAFITGAGSSFSVAGAPIAKDAAAVNLGLGVALGKRATMGVSYNGQFGDGQTDNNGSLYLNIGF</sequence>
<feature type="region of interest" description="Disordered" evidence="1">
    <location>
        <begin position="330"/>
        <end position="360"/>
    </location>
</feature>
<dbReference type="PROSITE" id="PS51208">
    <property type="entry name" value="AUTOTRANSPORTER"/>
    <property type="match status" value="1"/>
</dbReference>
<evidence type="ECO:0000256" key="2">
    <source>
        <dbReference type="SAM" id="SignalP"/>
    </source>
</evidence>
<evidence type="ECO:0000313" key="5">
    <source>
        <dbReference type="Proteomes" id="UP000001225"/>
    </source>
</evidence>